<dbReference type="KEGG" id="bgj:AWC36_22295"/>
<sequence length="85" mass="9411">MINLIASQKNLSDGSDWHRADVLSALKKRGTSLAQVSRSAGLNSRTLGNAFYRPYPKAEQLIAEALGVQPEEIWPSRYLRKLKAG</sequence>
<dbReference type="Pfam" id="PF13693">
    <property type="entry name" value="HTH_35"/>
    <property type="match status" value="1"/>
</dbReference>
<evidence type="ECO:0000256" key="1">
    <source>
        <dbReference type="ARBA" id="ARBA00006157"/>
    </source>
</evidence>
<evidence type="ECO:0000256" key="3">
    <source>
        <dbReference type="ARBA" id="ARBA00023125"/>
    </source>
</evidence>
<comment type="similarity">
    <text evidence="1">Belongs to the ner transcriptional regulatory family.</text>
</comment>
<reference evidence="6 7" key="1">
    <citation type="submission" date="2016-09" db="EMBL/GenBank/DDBJ databases">
        <authorList>
            <person name="Doonan J."/>
            <person name="Pachebat J.A."/>
            <person name="Golyshin P.N."/>
            <person name="Denman S."/>
            <person name="Mcdonald J.E."/>
        </authorList>
    </citation>
    <scope>NUCLEOTIDE SEQUENCE [LARGE SCALE GENOMIC DNA]</scope>
    <source>
        <strain evidence="6 7">FRB141</strain>
    </source>
</reference>
<evidence type="ECO:0000313" key="6">
    <source>
        <dbReference type="EMBL" id="RLM25430.1"/>
    </source>
</evidence>
<gene>
    <name evidence="6" type="ORF">BIY26_09080</name>
</gene>
<dbReference type="AlphaFoldDB" id="A0AAE8ESS3"/>
<name>A0AAE8ESS3_9GAMM</name>
<dbReference type="InterPro" id="IPR038722">
    <property type="entry name" value="Ner_HTH_dom"/>
</dbReference>
<dbReference type="GO" id="GO:0003677">
    <property type="term" value="F:DNA binding"/>
    <property type="evidence" value="ECO:0007669"/>
    <property type="project" value="UniProtKB-KW"/>
</dbReference>
<feature type="domain" description="Ner winged helix-turn-helix DNA-binding" evidence="5">
    <location>
        <begin position="16"/>
        <end position="81"/>
    </location>
</feature>
<dbReference type="Proteomes" id="UP000285972">
    <property type="component" value="Unassembled WGS sequence"/>
</dbReference>
<keyword evidence="3" id="KW-0238">DNA-binding</keyword>
<keyword evidence="4" id="KW-0804">Transcription</keyword>
<evidence type="ECO:0000313" key="7">
    <source>
        <dbReference type="Proteomes" id="UP000285972"/>
    </source>
</evidence>
<evidence type="ECO:0000256" key="4">
    <source>
        <dbReference type="ARBA" id="ARBA00023163"/>
    </source>
</evidence>
<keyword evidence="2" id="KW-0805">Transcription regulation</keyword>
<proteinExistence type="inferred from homology"/>
<evidence type="ECO:0000259" key="5">
    <source>
        <dbReference type="Pfam" id="PF13693"/>
    </source>
</evidence>
<organism evidence="6 7">
    <name type="scientific">Brenneria goodwinii</name>
    <dbReference type="NCBI Taxonomy" id="1109412"/>
    <lineage>
        <taxon>Bacteria</taxon>
        <taxon>Pseudomonadati</taxon>
        <taxon>Pseudomonadota</taxon>
        <taxon>Gammaproteobacteria</taxon>
        <taxon>Enterobacterales</taxon>
        <taxon>Pectobacteriaceae</taxon>
        <taxon>Brenneria</taxon>
    </lineage>
</organism>
<dbReference type="Gene3D" id="1.10.260.40">
    <property type="entry name" value="lambda repressor-like DNA-binding domains"/>
    <property type="match status" value="1"/>
</dbReference>
<accession>A0AAE8ESS3</accession>
<evidence type="ECO:0000256" key="2">
    <source>
        <dbReference type="ARBA" id="ARBA00023015"/>
    </source>
</evidence>
<comment type="caution">
    <text evidence="6">The sequence shown here is derived from an EMBL/GenBank/DDBJ whole genome shotgun (WGS) entry which is preliminary data.</text>
</comment>
<protein>
    <submittedName>
        <fullName evidence="6">Transcriptional regulator</fullName>
    </submittedName>
</protein>
<dbReference type="InterPro" id="IPR010982">
    <property type="entry name" value="Lambda_DNA-bd_dom_sf"/>
</dbReference>
<dbReference type="EMBL" id="MJLX01000019">
    <property type="protein sequence ID" value="RLM25430.1"/>
    <property type="molecule type" value="Genomic_DNA"/>
</dbReference>
<dbReference type="SUPFAM" id="SSF47413">
    <property type="entry name" value="lambda repressor-like DNA-binding domains"/>
    <property type="match status" value="1"/>
</dbReference>